<evidence type="ECO:0000256" key="2">
    <source>
        <dbReference type="ARBA" id="ARBA00022729"/>
    </source>
</evidence>
<dbReference type="SMART" id="SM00082">
    <property type="entry name" value="LRRCT"/>
    <property type="match status" value="1"/>
</dbReference>
<proteinExistence type="predicted"/>
<reference evidence="8 9" key="1">
    <citation type="submission" date="2021-06" db="EMBL/GenBank/DDBJ databases">
        <title>Chromosome-level genome assembly of the red-tail catfish (Hemibagrus wyckioides).</title>
        <authorList>
            <person name="Shao F."/>
        </authorList>
    </citation>
    <scope>NUCLEOTIDE SEQUENCE [LARGE SCALE GENOMIC DNA]</scope>
    <source>
        <strain evidence="8">EC202008001</strain>
        <tissue evidence="8">Blood</tissue>
    </source>
</reference>
<dbReference type="PANTHER" id="PTHR24369">
    <property type="entry name" value="ANTIGEN BSP, PUTATIVE-RELATED"/>
    <property type="match status" value="1"/>
</dbReference>
<dbReference type="Proteomes" id="UP000824219">
    <property type="component" value="Linkage Group LG22"/>
</dbReference>
<accession>A0A9D3N8X1</accession>
<keyword evidence="5" id="KW-1133">Transmembrane helix</keyword>
<evidence type="ECO:0000313" key="9">
    <source>
        <dbReference type="Proteomes" id="UP000824219"/>
    </source>
</evidence>
<protein>
    <recommendedName>
        <fullName evidence="7">LRRCT domain-containing protein</fullName>
    </recommendedName>
</protein>
<feature type="compositionally biased region" description="Basic and acidic residues" evidence="4">
    <location>
        <begin position="389"/>
        <end position="399"/>
    </location>
</feature>
<dbReference type="GO" id="GO:0005886">
    <property type="term" value="C:plasma membrane"/>
    <property type="evidence" value="ECO:0007669"/>
    <property type="project" value="TreeGrafter"/>
</dbReference>
<feature type="region of interest" description="Disordered" evidence="4">
    <location>
        <begin position="468"/>
        <end position="517"/>
    </location>
</feature>
<dbReference type="InterPro" id="IPR003591">
    <property type="entry name" value="Leu-rich_rpt_typical-subtyp"/>
</dbReference>
<feature type="region of interest" description="Disordered" evidence="4">
    <location>
        <begin position="375"/>
        <end position="404"/>
    </location>
</feature>
<dbReference type="PANTHER" id="PTHR24369:SF213">
    <property type="entry name" value="INSULIN LIKE GROWTH FACTOR BINDING PROTEIN ACID LABILE SUBUNIT"/>
    <property type="match status" value="1"/>
</dbReference>
<dbReference type="InterPro" id="IPR032675">
    <property type="entry name" value="LRR_dom_sf"/>
</dbReference>
<feature type="signal peptide" evidence="6">
    <location>
        <begin position="1"/>
        <end position="19"/>
    </location>
</feature>
<comment type="caution">
    <text evidence="8">The sequence shown here is derived from an EMBL/GenBank/DDBJ whole genome shotgun (WGS) entry which is preliminary data.</text>
</comment>
<dbReference type="OrthoDB" id="1055097at2759"/>
<feature type="compositionally biased region" description="Basic and acidic residues" evidence="4">
    <location>
        <begin position="427"/>
        <end position="452"/>
    </location>
</feature>
<feature type="domain" description="LRRCT" evidence="7">
    <location>
        <begin position="194"/>
        <end position="243"/>
    </location>
</feature>
<sequence length="802" mass="90418">MKAFLLIWGVFQSLGFVCSESCVQAQDYVCNTIPTGYPPGLSSLVFFVRNMGEINSTVFNSTTLSSVTNLTVTQSAITAIAPGAFAQFQNLKMLNLQNNNLSQVNSDWFIHKKVLETLILINNSITALNENSFAGLVGLLNLNLSQNRIHTITSDSFSFLIRLRYLDLSHNKLRHLSVDTLMPLNNTKMFLHENPWDCSCSVYEFSLYLRGLQRLSLLQNEMVLCESPAHQRGKPVWNVSKCVNPVTDVVLSNGNSQNLTSGSTNQATIISLVVVLCALVLVICVLSVLYHRKQEKKHRLAVQPFPEEQDNAIQPQPDCRATAEITEKVESISRDQRTQEQTGNNRLLLRLDQTLLESQIYQIYNTGIYQTREMTGRAKSAEPVLSRTDGSERRPHAEVEDPGVWRGKVQAVHAGWTEQEYKAELKEKEGEYGRKEEEEQAGKTEMKKHIERQDDEFLSTLAEGGEMDKHILHSENSVPSEEDYDSDDDEYNLSSSSARSQPPQEHADDLQPMGDVENMPYLTIGADSEKQSPNPEQICNTKASTGQLNLRPIRRTLSWPPTAAQWKKQWAQAQQVLSISPKLVFVTQYEYHVGMFPSGISSAIPENIPRASCSGFPKQQLQIKDLVHLESVETSIQTGDRSRIKELETRDYDEVNEKQSEMIKPHPQVNKEARSDLVTIKPLCEGMGSKATSEVKVRSSKKSKTIRSPKDEQIRAVTGRKPKGVVRDGRKELRSRQRDQSRSSSGAHPSGGSPSDDNLLVDNEYTFIDLLHEVVENHGRWTREKWRQNHTNKAKIKQVSKS</sequence>
<feature type="transmembrane region" description="Helical" evidence="5">
    <location>
        <begin position="269"/>
        <end position="290"/>
    </location>
</feature>
<feature type="compositionally biased region" description="Low complexity" evidence="4">
    <location>
        <begin position="742"/>
        <end position="755"/>
    </location>
</feature>
<dbReference type="SMART" id="SM00369">
    <property type="entry name" value="LRR_TYP"/>
    <property type="match status" value="5"/>
</dbReference>
<keyword evidence="3" id="KW-0677">Repeat</keyword>
<dbReference type="AlphaFoldDB" id="A0A9D3N8X1"/>
<name>A0A9D3N8X1_9TELE</name>
<evidence type="ECO:0000256" key="1">
    <source>
        <dbReference type="ARBA" id="ARBA00022614"/>
    </source>
</evidence>
<organism evidence="8 9">
    <name type="scientific">Hemibagrus wyckioides</name>
    <dbReference type="NCBI Taxonomy" id="337641"/>
    <lineage>
        <taxon>Eukaryota</taxon>
        <taxon>Metazoa</taxon>
        <taxon>Chordata</taxon>
        <taxon>Craniata</taxon>
        <taxon>Vertebrata</taxon>
        <taxon>Euteleostomi</taxon>
        <taxon>Actinopterygii</taxon>
        <taxon>Neopterygii</taxon>
        <taxon>Teleostei</taxon>
        <taxon>Ostariophysi</taxon>
        <taxon>Siluriformes</taxon>
        <taxon>Bagridae</taxon>
        <taxon>Hemibagrus</taxon>
    </lineage>
</organism>
<keyword evidence="2 6" id="KW-0732">Signal</keyword>
<dbReference type="Pfam" id="PF00560">
    <property type="entry name" value="LRR_1"/>
    <property type="match status" value="1"/>
</dbReference>
<evidence type="ECO:0000313" key="8">
    <source>
        <dbReference type="EMBL" id="KAG7318391.1"/>
    </source>
</evidence>
<dbReference type="Pfam" id="PF13855">
    <property type="entry name" value="LRR_8"/>
    <property type="match status" value="1"/>
</dbReference>
<gene>
    <name evidence="8" type="ORF">KOW79_018146</name>
</gene>
<dbReference type="Gene3D" id="3.80.10.10">
    <property type="entry name" value="Ribonuclease Inhibitor"/>
    <property type="match status" value="1"/>
</dbReference>
<evidence type="ECO:0000256" key="3">
    <source>
        <dbReference type="ARBA" id="ARBA00022737"/>
    </source>
</evidence>
<dbReference type="InterPro" id="IPR050541">
    <property type="entry name" value="LRR_TM_domain-containing"/>
</dbReference>
<dbReference type="PROSITE" id="PS51450">
    <property type="entry name" value="LRR"/>
    <property type="match status" value="2"/>
</dbReference>
<keyword evidence="5" id="KW-0812">Transmembrane</keyword>
<dbReference type="InterPro" id="IPR001611">
    <property type="entry name" value="Leu-rich_rpt"/>
</dbReference>
<feature type="compositionally biased region" description="Basic residues" evidence="4">
    <location>
        <begin position="698"/>
        <end position="707"/>
    </location>
</feature>
<keyword evidence="9" id="KW-1185">Reference proteome</keyword>
<feature type="compositionally biased region" description="Acidic residues" evidence="4">
    <location>
        <begin position="480"/>
        <end position="491"/>
    </location>
</feature>
<feature type="region of interest" description="Disordered" evidence="4">
    <location>
        <begin position="427"/>
        <end position="453"/>
    </location>
</feature>
<feature type="chain" id="PRO_5038541325" description="LRRCT domain-containing protein" evidence="6">
    <location>
        <begin position="20"/>
        <end position="802"/>
    </location>
</feature>
<evidence type="ECO:0000259" key="7">
    <source>
        <dbReference type="SMART" id="SM00082"/>
    </source>
</evidence>
<keyword evidence="5" id="KW-0472">Membrane</keyword>
<feature type="compositionally biased region" description="Basic and acidic residues" evidence="4">
    <location>
        <begin position="725"/>
        <end position="741"/>
    </location>
</feature>
<dbReference type="EMBL" id="JAHKSW010000022">
    <property type="protein sequence ID" value="KAG7318391.1"/>
    <property type="molecule type" value="Genomic_DNA"/>
</dbReference>
<evidence type="ECO:0000256" key="5">
    <source>
        <dbReference type="SAM" id="Phobius"/>
    </source>
</evidence>
<evidence type="ECO:0000256" key="4">
    <source>
        <dbReference type="SAM" id="MobiDB-lite"/>
    </source>
</evidence>
<dbReference type="InterPro" id="IPR000483">
    <property type="entry name" value="Cys-rich_flank_reg_C"/>
</dbReference>
<dbReference type="SUPFAM" id="SSF52058">
    <property type="entry name" value="L domain-like"/>
    <property type="match status" value="1"/>
</dbReference>
<evidence type="ECO:0000256" key="6">
    <source>
        <dbReference type="SAM" id="SignalP"/>
    </source>
</evidence>
<keyword evidence="1" id="KW-0433">Leucine-rich repeat</keyword>
<feature type="region of interest" description="Disordered" evidence="4">
    <location>
        <begin position="689"/>
        <end position="759"/>
    </location>
</feature>